<feature type="compositionally biased region" description="Acidic residues" evidence="2">
    <location>
        <begin position="167"/>
        <end position="183"/>
    </location>
</feature>
<dbReference type="GO" id="GO:0038203">
    <property type="term" value="P:TORC2 signaling"/>
    <property type="evidence" value="ECO:0007669"/>
    <property type="project" value="TreeGrafter"/>
</dbReference>
<proteinExistence type="inferred from homology"/>
<dbReference type="GO" id="GO:0016301">
    <property type="term" value="F:kinase activity"/>
    <property type="evidence" value="ECO:0007669"/>
    <property type="project" value="UniProtKB-KW"/>
</dbReference>
<dbReference type="GO" id="GO:0005886">
    <property type="term" value="C:plasma membrane"/>
    <property type="evidence" value="ECO:0007669"/>
    <property type="project" value="TreeGrafter"/>
</dbReference>
<dbReference type="VEuPathDB" id="FungiDB:HCDG_06568"/>
<evidence type="ECO:0000256" key="2">
    <source>
        <dbReference type="SAM" id="MobiDB-lite"/>
    </source>
</evidence>
<dbReference type="GO" id="GO:0005546">
    <property type="term" value="F:phosphatidylinositol-4,5-bisphosphate binding"/>
    <property type="evidence" value="ECO:0007669"/>
    <property type="project" value="TreeGrafter"/>
</dbReference>
<feature type="region of interest" description="Disordered" evidence="2">
    <location>
        <begin position="88"/>
        <end position="188"/>
    </location>
</feature>
<dbReference type="InterPro" id="IPR031567">
    <property type="entry name" value="CRIM_dom"/>
</dbReference>
<dbReference type="OMA" id="PFQKFAH"/>
<reference evidence="7" key="1">
    <citation type="submission" date="2009-05" db="EMBL/GenBank/DDBJ databases">
        <title>The genome sequence of Ajellomyces capsulatus strain H143.</title>
        <authorList>
            <person name="Champion M."/>
            <person name="Cuomo C.A."/>
            <person name="Ma L.-J."/>
            <person name="Henn M.R."/>
            <person name="Sil A."/>
            <person name="Goldman B."/>
            <person name="Young S.K."/>
            <person name="Kodira C.D."/>
            <person name="Zeng Q."/>
            <person name="Koehrsen M."/>
            <person name="Alvarado L."/>
            <person name="Berlin A.M."/>
            <person name="Borenstein D."/>
            <person name="Chen Z."/>
            <person name="Engels R."/>
            <person name="Freedman E."/>
            <person name="Gellesch M."/>
            <person name="Goldberg J."/>
            <person name="Griggs A."/>
            <person name="Gujja S."/>
            <person name="Heiman D.I."/>
            <person name="Hepburn T.A."/>
            <person name="Howarth C."/>
            <person name="Jen D."/>
            <person name="Larson L."/>
            <person name="Lewis B."/>
            <person name="Mehta T."/>
            <person name="Park D."/>
            <person name="Pearson M."/>
            <person name="Roberts A."/>
            <person name="Saif S."/>
            <person name="Shea T.D."/>
            <person name="Shenoy N."/>
            <person name="Sisk P."/>
            <person name="Stolte C."/>
            <person name="Sykes S."/>
            <person name="Walk T."/>
            <person name="White J."/>
            <person name="Yandava C."/>
            <person name="Klein B."/>
            <person name="McEwen J.G."/>
            <person name="Puccia R."/>
            <person name="Goldman G.H."/>
            <person name="Felipe M.S."/>
            <person name="Nino-Vega G."/>
            <person name="San-Blas G."/>
            <person name="Taylor J.W."/>
            <person name="Mendoza L."/>
            <person name="Galagan J.E."/>
            <person name="Nusbaum C."/>
            <person name="Birren B.W."/>
        </authorList>
    </citation>
    <scope>NUCLEOTIDE SEQUENCE [LARGE SCALE GENOMIC DNA]</scope>
    <source>
        <strain evidence="7">H143</strain>
    </source>
</reference>
<evidence type="ECO:0000313" key="7">
    <source>
        <dbReference type="Proteomes" id="UP000002624"/>
    </source>
</evidence>
<feature type="region of interest" description="Disordered" evidence="2">
    <location>
        <begin position="736"/>
        <end position="759"/>
    </location>
</feature>
<sequence length="883" mass="96965">MSLLQNEDFTIWQLRTSYLSAIRDGVGDRLININSSILNTPSFRAAGWSSAPGANASHIKRTYSPPIPTATAVTSEYFQVSARQNKGFGDINGGSDGHNDAAGPAGLEFGMVDDGEEEEGGMVTGPKGSVNTITQRQPKRAAGRKGRRKERLDVPRSHYQQHRLGEVEDNDSSDLSDESDEEVEGVRERRYGYRCQQIKFTKMPVRRTRAGSSPIRSLDRRDNPDVFVTSPSLRSVNDRYRRGSLGAVEAVKARARRNTGPSSDMSSDNEAYGPAVRRRQIHFSNHEDVINPNDKPPSEKLDEEDELEAGSIEDAINDHDEDSIAESEGSVLSSEFGGTAGSGSLLDRVGSLDSASPMISDKLPLTLESQGSSPRKQKQTITSPELNVLPPPRPISTVEPISLLSTALRARRKAPANPLEIYAALSGRGSNTTPLYINFFIPSSSQPDEPLDVPIVRESKDLDHPGPVTVAQAIGLGLWRYMEERRKPPLEGEMLNVNRWNLRMIEDGEVDYDFPCLARGRPIIDFTSNNNRAPTARGRSRSKPYDEFALVKATAAEFAENEKQYPTPSADEVDEPEITLPIIQANQDNAKNRMLGRINPILGQPFSSALNDSTLTPADRPAVPTSYATPRMGVTKTLKVRYIDLDATQTTSMNTSTDSYIAEILDSVCKKWGLDKGQYLLKVMGSNTVAPLDRTVEALGSITDLDLVRRRFGTGPLSITGSPVSVSPNAPLMVENTTSHSASSKKGKKGGSGTGGGRMLHPLAHTQDLLGGYYRRYNVIRKQSMSFTASNQRVLAFDMDYMHIMPAETGKTLFESNSKTTSISFNDVVGSKVSRRHPKSFRVVVLRGNAASEQKRYDFEAKSAVEAAEIVEEIKKNMLQYHV</sequence>
<feature type="compositionally biased region" description="Acidic residues" evidence="2">
    <location>
        <begin position="111"/>
        <end position="120"/>
    </location>
</feature>
<dbReference type="OrthoDB" id="241990at2759"/>
<dbReference type="InterPro" id="IPR011993">
    <property type="entry name" value="PH-like_dom_sf"/>
</dbReference>
<gene>
    <name evidence="6" type="ORF">HCDG_06568</name>
</gene>
<keyword evidence="6" id="KW-0418">Kinase</keyword>
<dbReference type="HOGENOM" id="CLU_005130_0_0_1"/>
<dbReference type="FunFam" id="2.30.29.30:FF:000263">
    <property type="entry name" value="Stress activated MAP kinase interacting protein"/>
    <property type="match status" value="1"/>
</dbReference>
<name>C6HK37_AJECH</name>
<keyword evidence="6" id="KW-0808">Transferase</keyword>
<dbReference type="InterPro" id="IPR008828">
    <property type="entry name" value="Sin1/Avo1"/>
</dbReference>
<evidence type="ECO:0000259" key="5">
    <source>
        <dbReference type="Pfam" id="PF23164"/>
    </source>
</evidence>
<dbReference type="eggNOG" id="KOG3739">
    <property type="taxonomic scope" value="Eukaryota"/>
</dbReference>
<feature type="domain" description="AVO1/Sin1 ubiquitin-like" evidence="5">
    <location>
        <begin position="647"/>
        <end position="711"/>
    </location>
</feature>
<feature type="compositionally biased region" description="Basic residues" evidence="2">
    <location>
        <begin position="137"/>
        <end position="149"/>
    </location>
</feature>
<feature type="region of interest" description="Disordered" evidence="2">
    <location>
        <begin position="282"/>
        <end position="307"/>
    </location>
</feature>
<dbReference type="Proteomes" id="UP000002624">
    <property type="component" value="Unassembled WGS sequence"/>
</dbReference>
<dbReference type="Pfam" id="PF23164">
    <property type="entry name" value="UBL_AVO1"/>
    <property type="match status" value="1"/>
</dbReference>
<feature type="compositionally biased region" description="Polar residues" evidence="2">
    <location>
        <begin position="367"/>
        <end position="385"/>
    </location>
</feature>
<protein>
    <submittedName>
        <fullName evidence="6">Stress-activated map kinase-interacting protein</fullName>
    </submittedName>
</protein>
<dbReference type="PANTHER" id="PTHR13335:SF1">
    <property type="entry name" value="TARGET OF RAPAMYCIN COMPLEX 2 SUBUNIT MAPKAP1"/>
    <property type="match status" value="1"/>
</dbReference>
<feature type="domain" description="SIN1-type PH" evidence="4">
    <location>
        <begin position="773"/>
        <end position="878"/>
    </location>
</feature>
<dbReference type="GO" id="GO:0005737">
    <property type="term" value="C:cytoplasm"/>
    <property type="evidence" value="ECO:0007669"/>
    <property type="project" value="TreeGrafter"/>
</dbReference>
<dbReference type="Gene3D" id="2.30.29.30">
    <property type="entry name" value="Pleckstrin-homology domain (PH domain)/Phosphotyrosine-binding domain (PTB)"/>
    <property type="match status" value="1"/>
</dbReference>
<evidence type="ECO:0000256" key="1">
    <source>
        <dbReference type="ARBA" id="ARBA00009407"/>
    </source>
</evidence>
<evidence type="ECO:0000259" key="4">
    <source>
        <dbReference type="Pfam" id="PF16979"/>
    </source>
</evidence>
<dbReference type="Pfam" id="PF16978">
    <property type="entry name" value="CRIM"/>
    <property type="match status" value="1"/>
</dbReference>
<dbReference type="GO" id="GO:0031932">
    <property type="term" value="C:TORC2 complex"/>
    <property type="evidence" value="ECO:0007669"/>
    <property type="project" value="InterPro"/>
</dbReference>
<dbReference type="InterPro" id="IPR056385">
    <property type="entry name" value="UBL_AVO1/Sin1"/>
</dbReference>
<feature type="compositionally biased region" description="Polar residues" evidence="2">
    <location>
        <begin position="259"/>
        <end position="269"/>
    </location>
</feature>
<evidence type="ECO:0000313" key="6">
    <source>
        <dbReference type="EMBL" id="EER39463.1"/>
    </source>
</evidence>
<feature type="region of interest" description="Disordered" evidence="2">
    <location>
        <begin position="253"/>
        <end position="272"/>
    </location>
</feature>
<dbReference type="STRING" id="544712.C6HK37"/>
<comment type="similarity">
    <text evidence="1">Belongs to the SIN1 family.</text>
</comment>
<feature type="domain" description="CRIM" evidence="3">
    <location>
        <begin position="402"/>
        <end position="562"/>
    </location>
</feature>
<dbReference type="EMBL" id="GG692429">
    <property type="protein sequence ID" value="EER39463.1"/>
    <property type="molecule type" value="Genomic_DNA"/>
</dbReference>
<dbReference type="InterPro" id="IPR031313">
    <property type="entry name" value="Sin1_PH_dom"/>
</dbReference>
<dbReference type="Pfam" id="PF16979">
    <property type="entry name" value="SIN1_PH"/>
    <property type="match status" value="1"/>
</dbReference>
<accession>C6HK37</accession>
<evidence type="ECO:0000259" key="3">
    <source>
        <dbReference type="Pfam" id="PF16978"/>
    </source>
</evidence>
<dbReference type="PANTHER" id="PTHR13335">
    <property type="entry name" value="TARGET OF RAPAMYCIN COMPLEX 2 SUBUNIT MAPKAP1"/>
    <property type="match status" value="1"/>
</dbReference>
<dbReference type="AlphaFoldDB" id="C6HK37"/>
<organism evidence="6 7">
    <name type="scientific">Ajellomyces capsulatus (strain H143)</name>
    <name type="common">Darling's disease fungus</name>
    <name type="synonym">Histoplasma capsulatum</name>
    <dbReference type="NCBI Taxonomy" id="544712"/>
    <lineage>
        <taxon>Eukaryota</taxon>
        <taxon>Fungi</taxon>
        <taxon>Dikarya</taxon>
        <taxon>Ascomycota</taxon>
        <taxon>Pezizomycotina</taxon>
        <taxon>Eurotiomycetes</taxon>
        <taxon>Eurotiomycetidae</taxon>
        <taxon>Onygenales</taxon>
        <taxon>Ajellomycetaceae</taxon>
        <taxon>Histoplasma</taxon>
    </lineage>
</organism>
<feature type="region of interest" description="Disordered" evidence="2">
    <location>
        <begin position="365"/>
        <end position="393"/>
    </location>
</feature>